<reference evidence="1" key="2">
    <citation type="journal article" date="2015" name="Fish Shellfish Immunol.">
        <title>Early steps in the European eel (Anguilla anguilla)-Vibrio vulnificus interaction in the gills: Role of the RtxA13 toxin.</title>
        <authorList>
            <person name="Callol A."/>
            <person name="Pajuelo D."/>
            <person name="Ebbesson L."/>
            <person name="Teles M."/>
            <person name="MacKenzie S."/>
            <person name="Amaro C."/>
        </authorList>
    </citation>
    <scope>NUCLEOTIDE SEQUENCE</scope>
</reference>
<reference evidence="1" key="1">
    <citation type="submission" date="2014-11" db="EMBL/GenBank/DDBJ databases">
        <authorList>
            <person name="Amaro Gonzalez C."/>
        </authorList>
    </citation>
    <scope>NUCLEOTIDE SEQUENCE</scope>
</reference>
<dbReference type="AlphaFoldDB" id="A0A0E9T074"/>
<protein>
    <submittedName>
        <fullName evidence="1">Uncharacterized protein</fullName>
    </submittedName>
</protein>
<dbReference type="EMBL" id="GBXM01061611">
    <property type="protein sequence ID" value="JAH46966.1"/>
    <property type="molecule type" value="Transcribed_RNA"/>
</dbReference>
<evidence type="ECO:0000313" key="1">
    <source>
        <dbReference type="EMBL" id="JAH46966.1"/>
    </source>
</evidence>
<proteinExistence type="predicted"/>
<accession>A0A0E9T074</accession>
<organism evidence="1">
    <name type="scientific">Anguilla anguilla</name>
    <name type="common">European freshwater eel</name>
    <name type="synonym">Muraena anguilla</name>
    <dbReference type="NCBI Taxonomy" id="7936"/>
    <lineage>
        <taxon>Eukaryota</taxon>
        <taxon>Metazoa</taxon>
        <taxon>Chordata</taxon>
        <taxon>Craniata</taxon>
        <taxon>Vertebrata</taxon>
        <taxon>Euteleostomi</taxon>
        <taxon>Actinopterygii</taxon>
        <taxon>Neopterygii</taxon>
        <taxon>Teleostei</taxon>
        <taxon>Anguilliformes</taxon>
        <taxon>Anguillidae</taxon>
        <taxon>Anguilla</taxon>
    </lineage>
</organism>
<name>A0A0E9T074_ANGAN</name>
<sequence length="36" mass="4232">MDYIQMKNTVKAMSAKLPYCSFQSVLPKILQRRTLQ</sequence>